<dbReference type="AlphaFoldDB" id="A0A2P6RII4"/>
<evidence type="ECO:0000313" key="1">
    <source>
        <dbReference type="EMBL" id="PRQ46226.1"/>
    </source>
</evidence>
<protein>
    <submittedName>
        <fullName evidence="1">Uncharacterized protein</fullName>
    </submittedName>
</protein>
<dbReference type="Proteomes" id="UP000238479">
    <property type="component" value="Chromosome 2"/>
</dbReference>
<organism evidence="1 2">
    <name type="scientific">Rosa chinensis</name>
    <name type="common">China rose</name>
    <dbReference type="NCBI Taxonomy" id="74649"/>
    <lineage>
        <taxon>Eukaryota</taxon>
        <taxon>Viridiplantae</taxon>
        <taxon>Streptophyta</taxon>
        <taxon>Embryophyta</taxon>
        <taxon>Tracheophyta</taxon>
        <taxon>Spermatophyta</taxon>
        <taxon>Magnoliopsida</taxon>
        <taxon>eudicotyledons</taxon>
        <taxon>Gunneridae</taxon>
        <taxon>Pentapetalae</taxon>
        <taxon>rosids</taxon>
        <taxon>fabids</taxon>
        <taxon>Rosales</taxon>
        <taxon>Rosaceae</taxon>
        <taxon>Rosoideae</taxon>
        <taxon>Rosoideae incertae sedis</taxon>
        <taxon>Rosa</taxon>
    </lineage>
</organism>
<evidence type="ECO:0000313" key="2">
    <source>
        <dbReference type="Proteomes" id="UP000238479"/>
    </source>
</evidence>
<accession>A0A2P6RII4</accession>
<name>A0A2P6RII4_ROSCH</name>
<reference evidence="1 2" key="1">
    <citation type="journal article" date="2018" name="Nat. Genet.">
        <title>The Rosa genome provides new insights in the design of modern roses.</title>
        <authorList>
            <person name="Bendahmane M."/>
        </authorList>
    </citation>
    <scope>NUCLEOTIDE SEQUENCE [LARGE SCALE GENOMIC DNA]</scope>
    <source>
        <strain evidence="2">cv. Old Blush</strain>
    </source>
</reference>
<comment type="caution">
    <text evidence="1">The sequence shown here is derived from an EMBL/GenBank/DDBJ whole genome shotgun (WGS) entry which is preliminary data.</text>
</comment>
<dbReference type="Gramene" id="PRQ46226">
    <property type="protein sequence ID" value="PRQ46226"/>
    <property type="gene ID" value="RchiOBHm_Chr2g0086761"/>
</dbReference>
<gene>
    <name evidence="1" type="ORF">RchiOBHm_Chr2g0086761</name>
</gene>
<keyword evidence="2" id="KW-1185">Reference proteome</keyword>
<proteinExistence type="predicted"/>
<dbReference type="EMBL" id="PDCK01000040">
    <property type="protein sequence ID" value="PRQ46226.1"/>
    <property type="molecule type" value="Genomic_DNA"/>
</dbReference>
<sequence length="93" mass="10618">MISDHHVLLPGRLLHVLLPGHLLHVLRDRLLPVLLGRLRLVHLDRLRLVLLDDLCRHDPEDRLRVDLHEAVLLLDLPDLLPGVGHRDPSSNSC</sequence>